<dbReference type="RefSeq" id="WP_104925553.1">
    <property type="nucleotide sequence ID" value="NZ_CP019065.1"/>
</dbReference>
<reference evidence="2" key="1">
    <citation type="submission" date="2017-01" db="EMBL/GenBank/DDBJ databases">
        <title>Genome sequence of Rouxiella sp. ERMR1:05.</title>
        <authorList>
            <person name="Kumar R."/>
            <person name="Singh D."/>
            <person name="Kumar S."/>
        </authorList>
    </citation>
    <scope>NUCLEOTIDE SEQUENCE [LARGE SCALE GENOMIC DNA]</scope>
    <source>
        <strain evidence="2">ERMR1:05</strain>
        <plasmid evidence="2">unnamed3</plasmid>
    </source>
</reference>
<dbReference type="KEGG" id="rox:BV494_25490"/>
<protein>
    <submittedName>
        <fullName evidence="1">Uncharacterized protein</fullName>
    </submittedName>
</protein>
<dbReference type="EMBL" id="CP019065">
    <property type="protein sequence ID" value="AVF38234.1"/>
    <property type="molecule type" value="Genomic_DNA"/>
</dbReference>
<evidence type="ECO:0000313" key="2">
    <source>
        <dbReference type="Proteomes" id="UP000239197"/>
    </source>
</evidence>
<geneLocation type="plasmid" evidence="1 2">
    <name>unnamed3</name>
</geneLocation>
<proteinExistence type="predicted"/>
<gene>
    <name evidence="1" type="ORF">BV494_25490</name>
</gene>
<keyword evidence="1" id="KW-0614">Plasmid</keyword>
<dbReference type="AlphaFoldDB" id="A0A2L1UZB4"/>
<keyword evidence="2" id="KW-1185">Reference proteome</keyword>
<accession>A0A2L1UZB4</accession>
<organism evidence="1 2">
    <name type="scientific">Rahnella sikkimica</name>
    <dbReference type="NCBI Taxonomy" id="1805933"/>
    <lineage>
        <taxon>Bacteria</taxon>
        <taxon>Pseudomonadati</taxon>
        <taxon>Pseudomonadota</taxon>
        <taxon>Gammaproteobacteria</taxon>
        <taxon>Enterobacterales</taxon>
        <taxon>Yersiniaceae</taxon>
        <taxon>Rahnella</taxon>
    </lineage>
</organism>
<dbReference type="Proteomes" id="UP000239197">
    <property type="component" value="Plasmid unnamed3"/>
</dbReference>
<evidence type="ECO:0000313" key="1">
    <source>
        <dbReference type="EMBL" id="AVF38234.1"/>
    </source>
</evidence>
<sequence>MSAVTVTLHTPYDGDYARHGVEFSSVHFSAPAGTDPDWLELSLRVIPGCATLVEFEFDPNTGDGRFILLDSEVCPGDYRLKGPAPYALEVDARIQHNGRQYGQILTHIETDMWHALCGAEQSGAITGRRENEPVTCPACRERWQRCQVYGHADFENLNWPKKAPSSV</sequence>
<dbReference type="OrthoDB" id="6638314at2"/>
<name>A0A2L1UZB4_9GAMM</name>